<gene>
    <name evidence="3" type="ORF">QLQ12_37280</name>
</gene>
<proteinExistence type="predicted"/>
<dbReference type="PANTHER" id="PTHR10091">
    <property type="entry name" value="ALDOSE-1-EPIMERASE"/>
    <property type="match status" value="1"/>
</dbReference>
<dbReference type="PANTHER" id="PTHR10091:SF0">
    <property type="entry name" value="GALACTOSE MUTAROTASE"/>
    <property type="match status" value="1"/>
</dbReference>
<dbReference type="RefSeq" id="WP_282765613.1">
    <property type="nucleotide sequence ID" value="NZ_JASCTH010000031.1"/>
</dbReference>
<feature type="compositionally biased region" description="Basic and acidic residues" evidence="1">
    <location>
        <begin position="182"/>
        <end position="209"/>
    </location>
</feature>
<reference evidence="3 4" key="1">
    <citation type="submission" date="2023-05" db="EMBL/GenBank/DDBJ databases">
        <title>Actinoplanes sp. NEAU-A12 genome sequencing.</title>
        <authorList>
            <person name="Wang Z.-S."/>
        </authorList>
    </citation>
    <scope>NUCLEOTIDE SEQUENCE [LARGE SCALE GENOMIC DNA]</scope>
    <source>
        <strain evidence="3 4">NEAU-A12</strain>
    </source>
</reference>
<keyword evidence="4" id="KW-1185">Reference proteome</keyword>
<feature type="chain" id="PRO_5047177473" description="Aldose 1-epimerase" evidence="2">
    <location>
        <begin position="29"/>
        <end position="222"/>
    </location>
</feature>
<dbReference type="Proteomes" id="UP001241758">
    <property type="component" value="Unassembled WGS sequence"/>
</dbReference>
<comment type="caution">
    <text evidence="3">The sequence shown here is derived from an EMBL/GenBank/DDBJ whole genome shotgun (WGS) entry which is preliminary data.</text>
</comment>
<feature type="signal peptide" evidence="2">
    <location>
        <begin position="1"/>
        <end position="28"/>
    </location>
</feature>
<evidence type="ECO:0000313" key="3">
    <source>
        <dbReference type="EMBL" id="MDI6104260.1"/>
    </source>
</evidence>
<accession>A0ABT6WWZ8</accession>
<feature type="region of interest" description="Disordered" evidence="1">
    <location>
        <begin position="169"/>
        <end position="222"/>
    </location>
</feature>
<dbReference type="SUPFAM" id="SSF74650">
    <property type="entry name" value="Galactose mutarotase-like"/>
    <property type="match status" value="1"/>
</dbReference>
<evidence type="ECO:0000313" key="4">
    <source>
        <dbReference type="Proteomes" id="UP001241758"/>
    </source>
</evidence>
<evidence type="ECO:0000256" key="2">
    <source>
        <dbReference type="SAM" id="SignalP"/>
    </source>
</evidence>
<protein>
    <recommendedName>
        <fullName evidence="5">Aldose 1-epimerase</fullName>
    </recommendedName>
</protein>
<sequence>MHRISFGKTAVRAGAAALLAAGLGTVTASTSYAGGRATITKQAWGTTASGVAVDRYTLSVDGLRVRVLTYGGILQSIETPDRRGRTANVTLGFDDLRDYEEKSPYFGCITGRYANRIAKGQFTLDGVRYQLPVNNEPNSLHGGTTGFGKHVWKATPLTTDGGVALRLQFTSPGRGPGVPGRADGHGDLHGDRQAGDPDGLRGHDHRGDGGEPDQPRVLQPGR</sequence>
<dbReference type="InterPro" id="IPR008183">
    <property type="entry name" value="Aldose_1/G6P_1-epimerase"/>
</dbReference>
<keyword evidence="2" id="KW-0732">Signal</keyword>
<dbReference type="InterPro" id="IPR011013">
    <property type="entry name" value="Gal_mutarotase_sf_dom"/>
</dbReference>
<dbReference type="Gene3D" id="2.70.98.10">
    <property type="match status" value="1"/>
</dbReference>
<name>A0ABT6WWZ8_9ACTN</name>
<dbReference type="InterPro" id="IPR014718">
    <property type="entry name" value="GH-type_carb-bd"/>
</dbReference>
<dbReference type="EMBL" id="JASCTH010000031">
    <property type="protein sequence ID" value="MDI6104260.1"/>
    <property type="molecule type" value="Genomic_DNA"/>
</dbReference>
<evidence type="ECO:0008006" key="5">
    <source>
        <dbReference type="Google" id="ProtNLM"/>
    </source>
</evidence>
<dbReference type="Pfam" id="PF01263">
    <property type="entry name" value="Aldose_epim"/>
    <property type="match status" value="1"/>
</dbReference>
<organism evidence="3 4">
    <name type="scientific">Actinoplanes sandaracinus</name>
    <dbReference type="NCBI Taxonomy" id="3045177"/>
    <lineage>
        <taxon>Bacteria</taxon>
        <taxon>Bacillati</taxon>
        <taxon>Actinomycetota</taxon>
        <taxon>Actinomycetes</taxon>
        <taxon>Micromonosporales</taxon>
        <taxon>Micromonosporaceae</taxon>
        <taxon>Actinoplanes</taxon>
    </lineage>
</organism>
<evidence type="ECO:0000256" key="1">
    <source>
        <dbReference type="SAM" id="MobiDB-lite"/>
    </source>
</evidence>